<sequence>MGHFASRSCAWRQRYKLPKNGTVPFKTGRTVTLVKESVWFVDSVSCTCLRNPTKLTASKSMETIDVSRRNVTTKLEGWLAFHLRYCSATDSETTTFGLFYTGKGCQAMSHMSAFPEFFVRSRSRSVKCKHHPSILHSPYFDENNSARRMRKSEKGFRIRC</sequence>
<evidence type="ECO:0000313" key="2">
    <source>
        <dbReference type="Proteomes" id="UP000499080"/>
    </source>
</evidence>
<gene>
    <name evidence="1" type="ORF">AVEN_93710_1</name>
</gene>
<dbReference type="Proteomes" id="UP000499080">
    <property type="component" value="Unassembled WGS sequence"/>
</dbReference>
<accession>A0A4Y2MR22</accession>
<keyword evidence="2" id="KW-1185">Reference proteome</keyword>
<reference evidence="1 2" key="1">
    <citation type="journal article" date="2019" name="Sci. Rep.">
        <title>Orb-weaving spider Araneus ventricosus genome elucidates the spidroin gene catalogue.</title>
        <authorList>
            <person name="Kono N."/>
            <person name="Nakamura H."/>
            <person name="Ohtoshi R."/>
            <person name="Moran D.A.P."/>
            <person name="Shinohara A."/>
            <person name="Yoshida Y."/>
            <person name="Fujiwara M."/>
            <person name="Mori M."/>
            <person name="Tomita M."/>
            <person name="Arakawa K."/>
        </authorList>
    </citation>
    <scope>NUCLEOTIDE SEQUENCE [LARGE SCALE GENOMIC DNA]</scope>
</reference>
<evidence type="ECO:0000313" key="1">
    <source>
        <dbReference type="EMBL" id="GBN29009.1"/>
    </source>
</evidence>
<dbReference type="AlphaFoldDB" id="A0A4Y2MR22"/>
<organism evidence="1 2">
    <name type="scientific">Araneus ventricosus</name>
    <name type="common">Orbweaver spider</name>
    <name type="synonym">Epeira ventricosa</name>
    <dbReference type="NCBI Taxonomy" id="182803"/>
    <lineage>
        <taxon>Eukaryota</taxon>
        <taxon>Metazoa</taxon>
        <taxon>Ecdysozoa</taxon>
        <taxon>Arthropoda</taxon>
        <taxon>Chelicerata</taxon>
        <taxon>Arachnida</taxon>
        <taxon>Araneae</taxon>
        <taxon>Araneomorphae</taxon>
        <taxon>Entelegynae</taxon>
        <taxon>Araneoidea</taxon>
        <taxon>Araneidae</taxon>
        <taxon>Araneus</taxon>
    </lineage>
</organism>
<protein>
    <submittedName>
        <fullName evidence="1">Uncharacterized protein</fullName>
    </submittedName>
</protein>
<proteinExistence type="predicted"/>
<name>A0A4Y2MR22_ARAVE</name>
<dbReference type="EMBL" id="BGPR01007721">
    <property type="protein sequence ID" value="GBN29009.1"/>
    <property type="molecule type" value="Genomic_DNA"/>
</dbReference>
<comment type="caution">
    <text evidence="1">The sequence shown here is derived from an EMBL/GenBank/DDBJ whole genome shotgun (WGS) entry which is preliminary data.</text>
</comment>